<dbReference type="EMBL" id="MFDD01000002">
    <property type="protein sequence ID" value="OGE41085.1"/>
    <property type="molecule type" value="Genomic_DNA"/>
</dbReference>
<evidence type="ECO:0000313" key="1">
    <source>
        <dbReference type="EMBL" id="OGE41085.1"/>
    </source>
</evidence>
<proteinExistence type="predicted"/>
<name>A0A1F5KJV6_9BACT</name>
<dbReference type="AlphaFoldDB" id="A0A1F5KJV6"/>
<evidence type="ECO:0000313" key="2">
    <source>
        <dbReference type="Proteomes" id="UP000177328"/>
    </source>
</evidence>
<protein>
    <recommendedName>
        <fullName evidence="3">SpoVT-AbrB domain-containing protein</fullName>
    </recommendedName>
</protein>
<accession>A0A1F5KJV6</accession>
<sequence>MKTVSIIRDRGQLTIPDSVRKLVSWITPQSVVTISVVKSDQILITPHQKQIDWDKIWEGIRRSRAVKGKNAISAIEILQKDRQSH</sequence>
<organism evidence="1 2">
    <name type="scientific">Candidatus Daviesbacteria bacterium RIFCSPHIGHO2_02_FULL_43_12</name>
    <dbReference type="NCBI Taxonomy" id="1797776"/>
    <lineage>
        <taxon>Bacteria</taxon>
        <taxon>Candidatus Daviesiibacteriota</taxon>
    </lineage>
</organism>
<gene>
    <name evidence="1" type="ORF">A3D25_00905</name>
</gene>
<evidence type="ECO:0008006" key="3">
    <source>
        <dbReference type="Google" id="ProtNLM"/>
    </source>
</evidence>
<reference evidence="1 2" key="1">
    <citation type="journal article" date="2016" name="Nat. Commun.">
        <title>Thousands of microbial genomes shed light on interconnected biogeochemical processes in an aquifer system.</title>
        <authorList>
            <person name="Anantharaman K."/>
            <person name="Brown C.T."/>
            <person name="Hug L.A."/>
            <person name="Sharon I."/>
            <person name="Castelle C.J."/>
            <person name="Probst A.J."/>
            <person name="Thomas B.C."/>
            <person name="Singh A."/>
            <person name="Wilkins M.J."/>
            <person name="Karaoz U."/>
            <person name="Brodie E.L."/>
            <person name="Williams K.H."/>
            <person name="Hubbard S.S."/>
            <person name="Banfield J.F."/>
        </authorList>
    </citation>
    <scope>NUCLEOTIDE SEQUENCE [LARGE SCALE GENOMIC DNA]</scope>
</reference>
<comment type="caution">
    <text evidence="1">The sequence shown here is derived from an EMBL/GenBank/DDBJ whole genome shotgun (WGS) entry which is preliminary data.</text>
</comment>
<dbReference type="Proteomes" id="UP000177328">
    <property type="component" value="Unassembled WGS sequence"/>
</dbReference>